<evidence type="ECO:0000313" key="2">
    <source>
        <dbReference type="Proteomes" id="UP001054837"/>
    </source>
</evidence>
<dbReference type="Proteomes" id="UP001054837">
    <property type="component" value="Unassembled WGS sequence"/>
</dbReference>
<dbReference type="EMBL" id="BPLQ01003153">
    <property type="protein sequence ID" value="GIX98386.1"/>
    <property type="molecule type" value="Genomic_DNA"/>
</dbReference>
<sequence length="94" mass="10738">MNFPSNRFHAFRVDLSSSGSPCRLRFSEPFGGGDVVLEGQGVNSPPHYGRKMNLCEIRLDRYWLVIIIIIVDLLGTYEPRRCSAETWNSMDTED</sequence>
<comment type="caution">
    <text evidence="1">The sequence shown here is derived from an EMBL/GenBank/DDBJ whole genome shotgun (WGS) entry which is preliminary data.</text>
</comment>
<protein>
    <submittedName>
        <fullName evidence="1">Uncharacterized protein</fullName>
    </submittedName>
</protein>
<proteinExistence type="predicted"/>
<reference evidence="1 2" key="1">
    <citation type="submission" date="2021-06" db="EMBL/GenBank/DDBJ databases">
        <title>Caerostris darwini draft genome.</title>
        <authorList>
            <person name="Kono N."/>
            <person name="Arakawa K."/>
        </authorList>
    </citation>
    <scope>NUCLEOTIDE SEQUENCE [LARGE SCALE GENOMIC DNA]</scope>
</reference>
<name>A0AAV4PMS6_9ARAC</name>
<keyword evidence="2" id="KW-1185">Reference proteome</keyword>
<gene>
    <name evidence="1" type="ORF">CDAR_519291</name>
</gene>
<accession>A0AAV4PMS6</accession>
<evidence type="ECO:0000313" key="1">
    <source>
        <dbReference type="EMBL" id="GIX98386.1"/>
    </source>
</evidence>
<organism evidence="1 2">
    <name type="scientific">Caerostris darwini</name>
    <dbReference type="NCBI Taxonomy" id="1538125"/>
    <lineage>
        <taxon>Eukaryota</taxon>
        <taxon>Metazoa</taxon>
        <taxon>Ecdysozoa</taxon>
        <taxon>Arthropoda</taxon>
        <taxon>Chelicerata</taxon>
        <taxon>Arachnida</taxon>
        <taxon>Araneae</taxon>
        <taxon>Araneomorphae</taxon>
        <taxon>Entelegynae</taxon>
        <taxon>Araneoidea</taxon>
        <taxon>Araneidae</taxon>
        <taxon>Caerostris</taxon>
    </lineage>
</organism>
<dbReference type="AlphaFoldDB" id="A0AAV4PMS6"/>